<protein>
    <submittedName>
        <fullName evidence="4">Protein O-glucosyltransferase 3</fullName>
    </submittedName>
</protein>
<organism evidence="4 5">
    <name type="scientific">Oncorhynchus kisutch</name>
    <name type="common">Coho salmon</name>
    <name type="synonym">Salmo kisutch</name>
    <dbReference type="NCBI Taxonomy" id="8019"/>
    <lineage>
        <taxon>Eukaryota</taxon>
        <taxon>Metazoa</taxon>
        <taxon>Chordata</taxon>
        <taxon>Craniata</taxon>
        <taxon>Vertebrata</taxon>
        <taxon>Euteleostomi</taxon>
        <taxon>Actinopterygii</taxon>
        <taxon>Neopterygii</taxon>
        <taxon>Teleostei</taxon>
        <taxon>Protacanthopterygii</taxon>
        <taxon>Salmoniformes</taxon>
        <taxon>Salmonidae</taxon>
        <taxon>Salmoninae</taxon>
        <taxon>Oncorhynchus</taxon>
    </lineage>
</organism>
<evidence type="ECO:0000256" key="1">
    <source>
        <dbReference type="SAM" id="MobiDB-lite"/>
    </source>
</evidence>
<dbReference type="Ensembl" id="ENSOKIT00005118997.1">
    <property type="protein sequence ID" value="ENSOKIP00005111137.1"/>
    <property type="gene ID" value="ENSOKIG00005048418.1"/>
</dbReference>
<evidence type="ECO:0000313" key="4">
    <source>
        <dbReference type="Ensembl" id="ENSOKIP00005111137.1"/>
    </source>
</evidence>
<name>A0A8C7N9R1_ONCKI</name>
<feature type="transmembrane region" description="Helical" evidence="2">
    <location>
        <begin position="7"/>
        <end position="25"/>
    </location>
</feature>
<dbReference type="SMART" id="SM00672">
    <property type="entry name" value="CAP10"/>
    <property type="match status" value="1"/>
</dbReference>
<dbReference type="InterPro" id="IPR006598">
    <property type="entry name" value="CAP10"/>
</dbReference>
<evidence type="ECO:0000259" key="3">
    <source>
        <dbReference type="SMART" id="SM00672"/>
    </source>
</evidence>
<reference evidence="4" key="2">
    <citation type="submission" date="2025-09" db="UniProtKB">
        <authorList>
            <consortium name="Ensembl"/>
        </authorList>
    </citation>
    <scope>IDENTIFICATION</scope>
</reference>
<evidence type="ECO:0000313" key="5">
    <source>
        <dbReference type="Proteomes" id="UP000694557"/>
    </source>
</evidence>
<feature type="domain" description="Glycosyl transferase CAP10" evidence="3">
    <location>
        <begin position="196"/>
        <end position="379"/>
    </location>
</feature>
<proteinExistence type="predicted"/>
<dbReference type="Proteomes" id="UP000694557">
    <property type="component" value="Unassembled WGS sequence"/>
</dbReference>
<feature type="compositionally biased region" description="Basic and acidic residues" evidence="1">
    <location>
        <begin position="405"/>
        <end position="417"/>
    </location>
</feature>
<keyword evidence="2" id="KW-0812">Transmembrane</keyword>
<feature type="compositionally biased region" description="Polar residues" evidence="1">
    <location>
        <begin position="392"/>
        <end position="404"/>
    </location>
</feature>
<keyword evidence="2" id="KW-1133">Transmembrane helix</keyword>
<keyword evidence="2" id="KW-0472">Membrane</keyword>
<dbReference type="AlphaFoldDB" id="A0A8C7N9R1"/>
<evidence type="ECO:0000256" key="2">
    <source>
        <dbReference type="SAM" id="Phobius"/>
    </source>
</evidence>
<accession>A0A8C7N9R1</accession>
<keyword evidence="5" id="KW-1185">Reference proteome</keyword>
<reference evidence="4" key="1">
    <citation type="submission" date="2025-08" db="UniProtKB">
        <authorList>
            <consortium name="Ensembl"/>
        </authorList>
    </citation>
    <scope>IDENTIFICATION</scope>
</reference>
<feature type="region of interest" description="Disordered" evidence="1">
    <location>
        <begin position="380"/>
        <end position="417"/>
    </location>
</feature>
<dbReference type="GeneTree" id="ENSGT00940000159028"/>
<sequence>MTLKYNLLNSILSVFPLVCIVLILFTCNFQFCQASEVRPEKCLVWGPGLDPKVVLPVRSRLSTQLGKTSLRVSRLVQKQHVRIHTHLPLDRGDGSFLMRYYGSMFICYLFSLIPRDAASCWFYVLRPAYHGYCDCSGHSPRTDIVNINIFSDFSVFPSIDLQRLLQEVPCRFSNRGGLIHYAVIDNQVAVKRCFVRLPDVEFYINVGDRPMETRKQMTFLGLFQSSPGAVPQTPSSPPMTTLTPPWRPSDISSDLLSVQGNTEQALFCGRDSREECLHLVNLSKKRGRDLGKTNLVGFFDLFKLMLGSSLVLKQNSPNHFYTHLKKPGTHCIPIEWAMVFEWAMVKAGQTIVRQLVQPNRFYCYYYSVLQMFSERQTNQPTLHPDMKRVPQPSDQSALYSCQQEPQRDDPSLEKDEL</sequence>